<dbReference type="RefSeq" id="WP_129258819.1">
    <property type="nucleotide sequence ID" value="NZ_SDKC01000001.1"/>
</dbReference>
<reference evidence="2 3" key="1">
    <citation type="submission" date="2019-01" db="EMBL/GenBank/DDBJ databases">
        <title>Blautia sp. nov. KGMB01111 isolated human feces.</title>
        <authorList>
            <person name="Park J.-E."/>
            <person name="Kim J.-S."/>
            <person name="Park S.-H."/>
        </authorList>
    </citation>
    <scope>NUCLEOTIDE SEQUENCE [LARGE SCALE GENOMIC DNA]</scope>
    <source>
        <strain evidence="2 3">KGMB01111</strain>
    </source>
</reference>
<evidence type="ECO:0000313" key="3">
    <source>
        <dbReference type="Proteomes" id="UP000290106"/>
    </source>
</evidence>
<dbReference type="OrthoDB" id="1835616at2"/>
<comment type="caution">
    <text evidence="2">The sequence shown here is derived from an EMBL/GenBank/DDBJ whole genome shotgun (WGS) entry which is preliminary data.</text>
</comment>
<name>A0A4Q1RKD7_9FIRM</name>
<feature type="region of interest" description="Disordered" evidence="1">
    <location>
        <begin position="1"/>
        <end position="26"/>
    </location>
</feature>
<gene>
    <name evidence="2" type="ORF">ETP43_14165</name>
</gene>
<sequence length="122" mass="14088">MQACMSSTASVTSAKTKSTTRENTTSTISRVWKTSFQNAVESLYARLTLKKMNKRLSQLYIRDSLTRLYNRMAYDQLAKPLYRKFISIWRMKKCTISKKQNTLLDKKKTSTDHFSDGSVLVS</sequence>
<protein>
    <submittedName>
        <fullName evidence="2">Uncharacterized protein</fullName>
    </submittedName>
</protein>
<evidence type="ECO:0000313" key="2">
    <source>
        <dbReference type="EMBL" id="RXS76230.1"/>
    </source>
</evidence>
<organism evidence="2 3">
    <name type="scientific">Blautia faecicola</name>
    <dbReference type="NCBI Taxonomy" id="2509240"/>
    <lineage>
        <taxon>Bacteria</taxon>
        <taxon>Bacillati</taxon>
        <taxon>Bacillota</taxon>
        <taxon>Clostridia</taxon>
        <taxon>Lachnospirales</taxon>
        <taxon>Lachnospiraceae</taxon>
        <taxon>Blautia</taxon>
    </lineage>
</organism>
<evidence type="ECO:0000256" key="1">
    <source>
        <dbReference type="SAM" id="MobiDB-lite"/>
    </source>
</evidence>
<accession>A0A4Q1RKD7</accession>
<keyword evidence="3" id="KW-1185">Reference proteome</keyword>
<dbReference type="Proteomes" id="UP000290106">
    <property type="component" value="Unassembled WGS sequence"/>
</dbReference>
<proteinExistence type="predicted"/>
<dbReference type="AlphaFoldDB" id="A0A4Q1RKD7"/>
<dbReference type="EMBL" id="SDKC01000001">
    <property type="protein sequence ID" value="RXS76230.1"/>
    <property type="molecule type" value="Genomic_DNA"/>
</dbReference>